<dbReference type="AlphaFoldDB" id="A0A367KY55"/>
<name>A0A367KY55_RHIST</name>
<comment type="caution">
    <text evidence="1">The sequence shown here is derived from an EMBL/GenBank/DDBJ whole genome shotgun (WGS) entry which is preliminary data.</text>
</comment>
<sequence>MYFKSPESIESDILMGHKATFSAGEEELKSMTTRLEEGQVNGQYMYYANGILSLNNIEVIMMKASSAYEKAHGMWLKIWPSVKNTVPTLD</sequence>
<reference evidence="1 2" key="1">
    <citation type="journal article" date="2018" name="G3 (Bethesda)">
        <title>Phylogenetic and Phylogenomic Definition of Rhizopus Species.</title>
        <authorList>
            <person name="Gryganskyi A.P."/>
            <person name="Golan J."/>
            <person name="Dolatabadi S."/>
            <person name="Mondo S."/>
            <person name="Robb S."/>
            <person name="Idnurm A."/>
            <person name="Muszewska A."/>
            <person name="Steczkiewicz K."/>
            <person name="Masonjones S."/>
            <person name="Liao H.L."/>
            <person name="Gajdeczka M.T."/>
            <person name="Anike F."/>
            <person name="Vuek A."/>
            <person name="Anishchenko I.M."/>
            <person name="Voigt K."/>
            <person name="de Hoog G.S."/>
            <person name="Smith M.E."/>
            <person name="Heitman J."/>
            <person name="Vilgalys R."/>
            <person name="Stajich J.E."/>
        </authorList>
    </citation>
    <scope>NUCLEOTIDE SEQUENCE [LARGE SCALE GENOMIC DNA]</scope>
    <source>
        <strain evidence="1 2">LSU 92-RS-03</strain>
    </source>
</reference>
<gene>
    <name evidence="1" type="ORF">CU098_013938</name>
</gene>
<organism evidence="1 2">
    <name type="scientific">Rhizopus stolonifer</name>
    <name type="common">Rhizopus nigricans</name>
    <dbReference type="NCBI Taxonomy" id="4846"/>
    <lineage>
        <taxon>Eukaryota</taxon>
        <taxon>Fungi</taxon>
        <taxon>Fungi incertae sedis</taxon>
        <taxon>Mucoromycota</taxon>
        <taxon>Mucoromycotina</taxon>
        <taxon>Mucoromycetes</taxon>
        <taxon>Mucorales</taxon>
        <taxon>Mucorineae</taxon>
        <taxon>Rhizopodaceae</taxon>
        <taxon>Rhizopus</taxon>
    </lineage>
</organism>
<evidence type="ECO:0000313" key="2">
    <source>
        <dbReference type="Proteomes" id="UP000253551"/>
    </source>
</evidence>
<proteinExistence type="predicted"/>
<keyword evidence="2" id="KW-1185">Reference proteome</keyword>
<protein>
    <submittedName>
        <fullName evidence="1">Uncharacterized protein</fullName>
    </submittedName>
</protein>
<dbReference type="EMBL" id="PJQM01000040">
    <property type="protein sequence ID" value="RCI07067.1"/>
    <property type="molecule type" value="Genomic_DNA"/>
</dbReference>
<evidence type="ECO:0000313" key="1">
    <source>
        <dbReference type="EMBL" id="RCI07067.1"/>
    </source>
</evidence>
<dbReference type="Proteomes" id="UP000253551">
    <property type="component" value="Unassembled WGS sequence"/>
</dbReference>
<dbReference type="OrthoDB" id="2271449at2759"/>
<accession>A0A367KY55</accession>